<name>A0AAQ3M568_9PEZI</name>
<feature type="region of interest" description="Disordered" evidence="1">
    <location>
        <begin position="133"/>
        <end position="200"/>
    </location>
</feature>
<dbReference type="Gene3D" id="1.25.40.10">
    <property type="entry name" value="Tetratricopeptide repeat domain"/>
    <property type="match status" value="1"/>
</dbReference>
<dbReference type="EMBL" id="CP138585">
    <property type="protein sequence ID" value="WPH01464.1"/>
    <property type="molecule type" value="Genomic_DNA"/>
</dbReference>
<accession>A0AAQ3M568</accession>
<gene>
    <name evidence="2" type="ORF">R9X50_00431000</name>
</gene>
<feature type="region of interest" description="Disordered" evidence="1">
    <location>
        <begin position="51"/>
        <end position="99"/>
    </location>
</feature>
<dbReference type="AlphaFoldDB" id="A0AAQ3M568"/>
<dbReference type="InterPro" id="IPR011990">
    <property type="entry name" value="TPR-like_helical_dom_sf"/>
</dbReference>
<evidence type="ECO:0000313" key="3">
    <source>
        <dbReference type="Proteomes" id="UP001303373"/>
    </source>
</evidence>
<feature type="compositionally biased region" description="Basic residues" evidence="1">
    <location>
        <begin position="141"/>
        <end position="150"/>
    </location>
</feature>
<protein>
    <recommendedName>
        <fullName evidence="4">Pentatricopeptide repeat protein</fullName>
    </recommendedName>
</protein>
<proteinExistence type="predicted"/>
<evidence type="ECO:0000256" key="1">
    <source>
        <dbReference type="SAM" id="MobiDB-lite"/>
    </source>
</evidence>
<dbReference type="Proteomes" id="UP001303373">
    <property type="component" value="Chromosome 6"/>
</dbReference>
<evidence type="ECO:0000313" key="2">
    <source>
        <dbReference type="EMBL" id="WPH01464.1"/>
    </source>
</evidence>
<evidence type="ECO:0008006" key="4">
    <source>
        <dbReference type="Google" id="ProtNLM"/>
    </source>
</evidence>
<organism evidence="2 3">
    <name type="scientific">Acrodontium crateriforme</name>
    <dbReference type="NCBI Taxonomy" id="150365"/>
    <lineage>
        <taxon>Eukaryota</taxon>
        <taxon>Fungi</taxon>
        <taxon>Dikarya</taxon>
        <taxon>Ascomycota</taxon>
        <taxon>Pezizomycotina</taxon>
        <taxon>Dothideomycetes</taxon>
        <taxon>Dothideomycetidae</taxon>
        <taxon>Mycosphaerellales</taxon>
        <taxon>Teratosphaeriaceae</taxon>
        <taxon>Acrodontium</taxon>
    </lineage>
</organism>
<sequence length="954" mass="107085">MQCHGSLARPLRDIIKSIGVLAHHPHPSATRPALWTLPSTVNVLGRRLRSCTAASPSPSPPQPVSASIEASTADSSRSPHDSSKAATVPENTTWSSDHAFVSEERESILAERERALAEREKVLAEREGFLARQRLAEPNKKSQKPSQRRTVRTDHAATGPPSTANEATIRVPARSDAESGKETHLDEDDTSSERLLFNPARRSDGTVKQSYLKLYSWSEQQKAHKRERNIQIQHERHHQQSGTHAEWLDLLNLLTRATPQGAKFHQRSTETVRLPDGVHAKFKLPASLAILELMLRTGSHAQMTFEQRSGNEAFSVVTLWGTAAENAHAIKILPDLVHFISPELDEIVNNEATPDDLNVQNAFEAGEIGDGEHQNAERLQDSVDDLVGTTPADHKSVPIRTVWSAAALADVPVKEIISHRPTKWSVNELALYVEALTAPVSRIVRRSQQGLKSQDPNDHRQLVTEELHSLFVQSPEVAPFITEPAVNKALGFFILNNSWAHLRVIFNAVEHNINYQVTASNYNVMLGAAADTGDFFNFQLLSRRMLERGLQPTWRTWVHFYKLASVKPVIGSPAKILRRMRAHGILANTSAYRESAQIAVATEFRTLFFKHNVSLDKIFQIYDERWRVRPGLGSQDGTTRKARQRHWLTVSAASHMIHALLTQARTKEALNVLIKLEESGEKASTAILNDFLSAAERGRDPASAVAALQRLDAYSTENRKLKPDRNTYEILFDLAWRAQYFNMLRVIWRYACTTGNVSYKMQRTILQSLQTYVPTRDTREKIDTIFRHERSSLQTGYLSRIDWWFGLAGKFAIGVNVGLQRKNATDELSDRETKIFDLVASPSDKADHIKRSVRSKDLLLRDMNEALSLTPTTSLAVALEQAWRADRRWRDNGIATLPTKTELPSTTRKAKSQLTQEHVASELLALYKQSMKKMLENGVNVPMELGDATTSTKA</sequence>
<keyword evidence="3" id="KW-1185">Reference proteome</keyword>
<feature type="compositionally biased region" description="Basic and acidic residues" evidence="1">
    <location>
        <begin position="173"/>
        <end position="184"/>
    </location>
</feature>
<reference evidence="2 3" key="1">
    <citation type="submission" date="2023-11" db="EMBL/GenBank/DDBJ databases">
        <title>An acidophilic fungus is an integral part of prey digestion in a carnivorous sundew plant.</title>
        <authorList>
            <person name="Tsai I.J."/>
        </authorList>
    </citation>
    <scope>NUCLEOTIDE SEQUENCE [LARGE SCALE GENOMIC DNA]</scope>
    <source>
        <strain evidence="2">169a</strain>
    </source>
</reference>